<organism evidence="2 3">
    <name type="scientific">Sphingobacterium faecale</name>
    <dbReference type="NCBI Taxonomy" id="2803775"/>
    <lineage>
        <taxon>Bacteria</taxon>
        <taxon>Pseudomonadati</taxon>
        <taxon>Bacteroidota</taxon>
        <taxon>Sphingobacteriia</taxon>
        <taxon>Sphingobacteriales</taxon>
        <taxon>Sphingobacteriaceae</taxon>
        <taxon>Sphingobacterium</taxon>
    </lineage>
</organism>
<evidence type="ECO:0000256" key="1">
    <source>
        <dbReference type="SAM" id="Phobius"/>
    </source>
</evidence>
<dbReference type="InterPro" id="IPR010384">
    <property type="entry name" value="MtfA_fam"/>
</dbReference>
<dbReference type="Proteomes" id="UP000625283">
    <property type="component" value="Unassembled WGS sequence"/>
</dbReference>
<comment type="caution">
    <text evidence="2">The sequence shown here is derived from an EMBL/GenBank/DDBJ whole genome shotgun (WGS) entry which is preliminary data.</text>
</comment>
<dbReference type="InterPro" id="IPR042252">
    <property type="entry name" value="MtfA_N"/>
</dbReference>
<dbReference type="PANTHER" id="PTHR30164">
    <property type="entry name" value="MTFA PEPTIDASE"/>
    <property type="match status" value="1"/>
</dbReference>
<dbReference type="CDD" id="cd20169">
    <property type="entry name" value="Peptidase_M90_mtfA"/>
    <property type="match status" value="1"/>
</dbReference>
<feature type="transmembrane region" description="Helical" evidence="1">
    <location>
        <begin position="6"/>
        <end position="23"/>
    </location>
</feature>
<evidence type="ECO:0000313" key="3">
    <source>
        <dbReference type="Proteomes" id="UP000625283"/>
    </source>
</evidence>
<dbReference type="PANTHER" id="PTHR30164:SF2">
    <property type="entry name" value="PROTEIN MTFA"/>
    <property type="match status" value="1"/>
</dbReference>
<dbReference type="RefSeq" id="WP_202103414.1">
    <property type="nucleotide sequence ID" value="NZ_JAERTY010000007.1"/>
</dbReference>
<keyword evidence="1" id="KW-1133">Transmembrane helix</keyword>
<keyword evidence="3" id="KW-1185">Reference proteome</keyword>
<dbReference type="Gene3D" id="1.10.472.150">
    <property type="entry name" value="Glucose-regulated metallo-peptidase M90, N-terminal domain"/>
    <property type="match status" value="1"/>
</dbReference>
<reference evidence="2 3" key="1">
    <citation type="submission" date="2021-01" db="EMBL/GenBank/DDBJ databases">
        <title>C459-1 draft genome sequence.</title>
        <authorList>
            <person name="Zhang X.-F."/>
        </authorList>
    </citation>
    <scope>NUCLEOTIDE SEQUENCE [LARGE SCALE GENOMIC DNA]</scope>
    <source>
        <strain evidence="3">C459-1</strain>
    </source>
</reference>
<sequence>MYNPYLVTGVIFCVGFLLVFYVFKSFKRKNDHVYVNLPSSFVEKVLSDRVGFYRKLSDSEKYIFRERVQYFLKRVKISAEKGTNLKDDDRVLLAASATIPLLHFETWAYENLDEVIVYPDYFDERFDTEAVHKNVAGMVGSGAMNRKMVLSLPALRDGFEQYSVGNTAVHEFVHLIDKADGEVDGIPEYLIPKELIDPWMKEMNRTIREIREGDSDIRTYAGTNEAEFLAVLSEYFFSKPSRLKEDYPELFDLLDKIYNRTRN</sequence>
<dbReference type="Gene3D" id="3.40.390.10">
    <property type="entry name" value="Collagenase (Catalytic Domain)"/>
    <property type="match status" value="1"/>
</dbReference>
<dbReference type="EMBL" id="JAERTY010000007">
    <property type="protein sequence ID" value="MBL1409671.1"/>
    <property type="molecule type" value="Genomic_DNA"/>
</dbReference>
<dbReference type="SUPFAM" id="SSF55486">
    <property type="entry name" value="Metalloproteases ('zincins'), catalytic domain"/>
    <property type="match status" value="1"/>
</dbReference>
<gene>
    <name evidence="2" type="ORF">JKG61_12995</name>
</gene>
<keyword evidence="1" id="KW-0472">Membrane</keyword>
<protein>
    <submittedName>
        <fullName evidence="2">Zinc-dependent peptidase</fullName>
    </submittedName>
</protein>
<proteinExistence type="predicted"/>
<accession>A0ABS1R4M7</accession>
<keyword evidence="1" id="KW-0812">Transmembrane</keyword>
<dbReference type="InterPro" id="IPR024079">
    <property type="entry name" value="MetalloPept_cat_dom_sf"/>
</dbReference>
<evidence type="ECO:0000313" key="2">
    <source>
        <dbReference type="EMBL" id="MBL1409671.1"/>
    </source>
</evidence>
<name>A0ABS1R4M7_9SPHI</name>
<dbReference type="Pfam" id="PF06167">
    <property type="entry name" value="Peptidase_M90"/>
    <property type="match status" value="1"/>
</dbReference>